<dbReference type="GO" id="GO:0010629">
    <property type="term" value="P:negative regulation of gene expression"/>
    <property type="evidence" value="ECO:0007669"/>
    <property type="project" value="UniProtKB-ARBA"/>
</dbReference>
<dbReference type="CDD" id="cd06145">
    <property type="entry name" value="REX1_like"/>
    <property type="match status" value="1"/>
</dbReference>
<evidence type="ECO:0000256" key="1">
    <source>
        <dbReference type="ARBA" id="ARBA00004123"/>
    </source>
</evidence>
<dbReference type="FunFam" id="3.30.420.10:FF:000031">
    <property type="entry name" value="RNA exonuclease 1"/>
    <property type="match status" value="1"/>
</dbReference>
<comment type="similarity">
    <text evidence="2">Belongs to the REXO1/REXO3 family.</text>
</comment>
<keyword evidence="6" id="KW-0539">Nucleus</keyword>
<evidence type="ECO:0000313" key="9">
    <source>
        <dbReference type="Proteomes" id="UP000192247"/>
    </source>
</evidence>
<dbReference type="InterPro" id="IPR013520">
    <property type="entry name" value="Ribonucl_H"/>
</dbReference>
<keyword evidence="9" id="KW-1185">Reference proteome</keyword>
<dbReference type="PANTHER" id="PTHR12801:SF115">
    <property type="entry name" value="FI18136P1-RELATED"/>
    <property type="match status" value="1"/>
</dbReference>
<dbReference type="Proteomes" id="UP000192247">
    <property type="component" value="Unassembled WGS sequence"/>
</dbReference>
<dbReference type="GO" id="GO:0003676">
    <property type="term" value="F:nucleic acid binding"/>
    <property type="evidence" value="ECO:0007669"/>
    <property type="project" value="InterPro"/>
</dbReference>
<dbReference type="GO" id="GO:0004527">
    <property type="term" value="F:exonuclease activity"/>
    <property type="evidence" value="ECO:0007669"/>
    <property type="project" value="UniProtKB-KW"/>
</dbReference>
<dbReference type="PANTHER" id="PTHR12801">
    <property type="entry name" value="RNA EXONUCLEASE REXO1 / RECO3 FAMILY MEMBER-RELATED"/>
    <property type="match status" value="1"/>
</dbReference>
<accession>A0A1V9XGI4</accession>
<organism evidence="8 9">
    <name type="scientific">Tropilaelaps mercedesae</name>
    <dbReference type="NCBI Taxonomy" id="418985"/>
    <lineage>
        <taxon>Eukaryota</taxon>
        <taxon>Metazoa</taxon>
        <taxon>Ecdysozoa</taxon>
        <taxon>Arthropoda</taxon>
        <taxon>Chelicerata</taxon>
        <taxon>Arachnida</taxon>
        <taxon>Acari</taxon>
        <taxon>Parasitiformes</taxon>
        <taxon>Mesostigmata</taxon>
        <taxon>Gamasina</taxon>
        <taxon>Dermanyssoidea</taxon>
        <taxon>Laelapidae</taxon>
        <taxon>Tropilaelaps</taxon>
    </lineage>
</organism>
<keyword evidence="3" id="KW-0540">Nuclease</keyword>
<dbReference type="AlphaFoldDB" id="A0A1V9XGI4"/>
<reference evidence="8 9" key="1">
    <citation type="journal article" date="2017" name="Gigascience">
        <title>Draft genome of the honey bee ectoparasitic mite, Tropilaelaps mercedesae, is shaped by the parasitic life history.</title>
        <authorList>
            <person name="Dong X."/>
            <person name="Armstrong S.D."/>
            <person name="Xia D."/>
            <person name="Makepeace B.L."/>
            <person name="Darby A.C."/>
            <person name="Kadowaki T."/>
        </authorList>
    </citation>
    <scope>NUCLEOTIDE SEQUENCE [LARGE SCALE GENOMIC DNA]</scope>
    <source>
        <strain evidence="8">Wuxi-XJTLU</strain>
    </source>
</reference>
<evidence type="ECO:0000256" key="4">
    <source>
        <dbReference type="ARBA" id="ARBA00022801"/>
    </source>
</evidence>
<proteinExistence type="inferred from homology"/>
<evidence type="ECO:0000256" key="3">
    <source>
        <dbReference type="ARBA" id="ARBA00022722"/>
    </source>
</evidence>
<protein>
    <submittedName>
        <fullName evidence="8">RNA exonuclease 1-like</fullName>
    </submittedName>
</protein>
<evidence type="ECO:0000256" key="5">
    <source>
        <dbReference type="ARBA" id="ARBA00022839"/>
    </source>
</evidence>
<evidence type="ECO:0000259" key="7">
    <source>
        <dbReference type="SMART" id="SM00479"/>
    </source>
</evidence>
<evidence type="ECO:0000313" key="8">
    <source>
        <dbReference type="EMBL" id="OQR72655.1"/>
    </source>
</evidence>
<dbReference type="InterPro" id="IPR047021">
    <property type="entry name" value="REXO1/3/4-like"/>
</dbReference>
<dbReference type="SMART" id="SM00479">
    <property type="entry name" value="EXOIII"/>
    <property type="match status" value="1"/>
</dbReference>
<dbReference type="InterPro" id="IPR012337">
    <property type="entry name" value="RNaseH-like_sf"/>
</dbReference>
<comment type="subcellular location">
    <subcellularLocation>
        <location evidence="1">Nucleus</location>
    </subcellularLocation>
</comment>
<sequence>MRTFLFPIVQVYALDCEMIYTTRGTELARVSMVDMNLRTVYETKVKPQNPVLDYNTRFSGLKMEDLEAVTTELHEVQAAMLARVSADTILIGHSLESDLKALKLIHTTVVDTSLVFPHKMGLPYKRALKNLLKEYCQKIIQDGGNLPPSFCQWK</sequence>
<dbReference type="InterPro" id="IPR036397">
    <property type="entry name" value="RNaseH_sf"/>
</dbReference>
<dbReference type="Gene3D" id="3.30.420.10">
    <property type="entry name" value="Ribonuclease H-like superfamily/Ribonuclease H"/>
    <property type="match status" value="1"/>
</dbReference>
<dbReference type="InterPro" id="IPR034922">
    <property type="entry name" value="REX1-like_exo"/>
</dbReference>
<feature type="domain" description="Exonuclease" evidence="7">
    <location>
        <begin position="10"/>
        <end position="145"/>
    </location>
</feature>
<comment type="caution">
    <text evidence="8">The sequence shown here is derived from an EMBL/GenBank/DDBJ whole genome shotgun (WGS) entry which is preliminary data.</text>
</comment>
<evidence type="ECO:0000256" key="2">
    <source>
        <dbReference type="ARBA" id="ARBA00006357"/>
    </source>
</evidence>
<dbReference type="InParanoid" id="A0A1V9XGI4"/>
<dbReference type="EMBL" id="MNPL01011310">
    <property type="protein sequence ID" value="OQR72655.1"/>
    <property type="molecule type" value="Genomic_DNA"/>
</dbReference>
<dbReference type="OrthoDB" id="6482108at2759"/>
<dbReference type="GO" id="GO:0005634">
    <property type="term" value="C:nucleus"/>
    <property type="evidence" value="ECO:0007669"/>
    <property type="project" value="UniProtKB-SubCell"/>
</dbReference>
<dbReference type="STRING" id="418985.A0A1V9XGI4"/>
<keyword evidence="4" id="KW-0378">Hydrolase</keyword>
<gene>
    <name evidence="8" type="ORF">BIW11_10244</name>
</gene>
<dbReference type="SUPFAM" id="SSF53098">
    <property type="entry name" value="Ribonuclease H-like"/>
    <property type="match status" value="1"/>
</dbReference>
<name>A0A1V9XGI4_9ACAR</name>
<keyword evidence="5 8" id="KW-0269">Exonuclease</keyword>
<evidence type="ECO:0000256" key="6">
    <source>
        <dbReference type="ARBA" id="ARBA00023242"/>
    </source>
</evidence>